<dbReference type="InterPro" id="IPR013783">
    <property type="entry name" value="Ig-like_fold"/>
</dbReference>
<keyword evidence="4" id="KW-0812">Transmembrane</keyword>
<dbReference type="SUPFAM" id="SSF69322">
    <property type="entry name" value="Tricorn protease domain 2"/>
    <property type="match status" value="1"/>
</dbReference>
<gene>
    <name evidence="7" type="ORF">ED312_21170</name>
</gene>
<keyword evidence="4" id="KW-1133">Transmembrane helix</keyword>
<comment type="catalytic activity">
    <reaction evidence="1">
        <text>ATP + protein L-histidine = ADP + protein N-phospho-L-histidine.</text>
        <dbReference type="EC" id="2.7.13.3"/>
    </reaction>
</comment>
<organism evidence="7 8">
    <name type="scientific">Sinomicrobium pectinilyticum</name>
    <dbReference type="NCBI Taxonomy" id="1084421"/>
    <lineage>
        <taxon>Bacteria</taxon>
        <taxon>Pseudomonadati</taxon>
        <taxon>Bacteroidota</taxon>
        <taxon>Flavobacteriia</taxon>
        <taxon>Flavobacteriales</taxon>
        <taxon>Flavobacteriaceae</taxon>
        <taxon>Sinomicrobium</taxon>
    </lineage>
</organism>
<dbReference type="GO" id="GO:0000155">
    <property type="term" value="F:phosphorelay sensor kinase activity"/>
    <property type="evidence" value="ECO:0007669"/>
    <property type="project" value="InterPro"/>
</dbReference>
<dbReference type="PROSITE" id="PS50109">
    <property type="entry name" value="HIS_KIN"/>
    <property type="match status" value="1"/>
</dbReference>
<dbReference type="Gene3D" id="2.60.40.10">
    <property type="entry name" value="Immunoglobulins"/>
    <property type="match status" value="1"/>
</dbReference>
<protein>
    <recommendedName>
        <fullName evidence="2">histidine kinase</fullName>
        <ecNumber evidence="2">2.7.13.3</ecNumber>
    </recommendedName>
</protein>
<feature type="domain" description="Histidine kinase" evidence="6">
    <location>
        <begin position="803"/>
        <end position="1018"/>
    </location>
</feature>
<dbReference type="InterPro" id="IPR036890">
    <property type="entry name" value="HATPase_C_sf"/>
</dbReference>
<evidence type="ECO:0000256" key="3">
    <source>
        <dbReference type="ARBA" id="ARBA00022553"/>
    </source>
</evidence>
<dbReference type="SUPFAM" id="SSF55874">
    <property type="entry name" value="ATPase domain of HSP90 chaperone/DNA topoisomerase II/histidine kinase"/>
    <property type="match status" value="1"/>
</dbReference>
<dbReference type="SMART" id="SM00388">
    <property type="entry name" value="HisKA"/>
    <property type="match status" value="1"/>
</dbReference>
<sequence>MEKYFTRLLVVLPFVFFSIATAKSFQDQDYIFEWYTDSEGLPQNSIKDIFFDVHGYLWLSTENGVSRFDGSRFKNFDNTNIPGSTSNRMRFFYGSSSLDSIFISNSHNQTFLIHDRVVQHITSFDSFDNRAKSIIAENRFKFGNISNDNHFIGRRKSAILQQTGNKYYLIEIDKISEYNGRHETPCIYHYPLEHRDQAFMYNDQLYILTGENKLVLCSEGNCLTLYKIGPGKTPIVYTNDISNQVFLYSQDTHNLFYAEQLSDSLITKHILSDFNLQKEAIKSIYFDANNDILYLGSSAQGLCIVKKRYFRNISTGYGNNDDVEYAVSKLNDSVILTGSGALIKDGQLTGHHKQMAWANKYFICPDRNMNLWMKRGSVLYRFKKEDSYNTYNQWLFDSHITALYLDKDQKLWISTCSETDRSSDLFYLNVLSDVREPLKKERFPFKITCLEKQSDATLLLGTEMGLYRYYPEKENAEVEKIECAGTANIREIQTIGDGTWITTYNKGYFLYHDNEITSFPLDHNSALSTSHTVIDDKNGFLWITTNKGLFQVSRQSIDQYVKNKKTIPYYHFYDKSCGFTSNEFNGGGKPNSAMLPNGDLYLPSLAGLVYFNSRNIKPILPGNHLYIDELEIDNQSFRVRDTFNIKQDFKRITFYTSSPHYGNQANNQVEVKLEANGAKEQNWTLLGRDMAISYTNLNPGEYIFTARKKSGFNSGYTYKQFIFYIPFPFYQAYWFKISAGLFLLLLIHLGVRLRLQYIKNKNVLLSDKINEHTQQLNDTITALRKTENNLGKQNESQKKLIATLTHDIKNPLGYIAYVSHEAYRQFDGKDRIMKDHLKSIYTSSHQLSELITNLLDYTKIYDNSANNKPRVFNIHLLAEQKIALFRNLAESQRTKIINAIPPFMNIILNKEFISIIIHNLIDNAIKNTSNGIITIGCMVLDQHIIISVRDSGKGMPPEVLNYYRSYQSNIDDEMYKKKYKGMGIKIISELLAIMQGTLEIDSQPGKGTHIRLVFHKDVYSDFS</sequence>
<proteinExistence type="predicted"/>
<evidence type="ECO:0000256" key="5">
    <source>
        <dbReference type="SAM" id="SignalP"/>
    </source>
</evidence>
<dbReference type="PANTHER" id="PTHR43547">
    <property type="entry name" value="TWO-COMPONENT HISTIDINE KINASE"/>
    <property type="match status" value="1"/>
</dbReference>
<evidence type="ECO:0000256" key="1">
    <source>
        <dbReference type="ARBA" id="ARBA00000085"/>
    </source>
</evidence>
<dbReference type="CDD" id="cd00082">
    <property type="entry name" value="HisKA"/>
    <property type="match status" value="1"/>
</dbReference>
<comment type="caution">
    <text evidence="7">The sequence shown here is derived from an EMBL/GenBank/DDBJ whole genome shotgun (WGS) entry which is preliminary data.</text>
</comment>
<dbReference type="InterPro" id="IPR036097">
    <property type="entry name" value="HisK_dim/P_sf"/>
</dbReference>
<dbReference type="SUPFAM" id="SSF47384">
    <property type="entry name" value="Homodimeric domain of signal transducing histidine kinase"/>
    <property type="match status" value="1"/>
</dbReference>
<accession>A0A3N0DP06</accession>
<evidence type="ECO:0000313" key="8">
    <source>
        <dbReference type="Proteomes" id="UP000267469"/>
    </source>
</evidence>
<reference evidence="7 8" key="1">
    <citation type="submission" date="2018-10" db="EMBL/GenBank/DDBJ databases">
        <title>Sinomicrobium pectinilyticum sp. nov., a pectinase-producing bacterium isolated from alkaline and saline soil, and emended description of the genus Sinomicrobium.</title>
        <authorList>
            <person name="Cheng B."/>
            <person name="Li C."/>
            <person name="Lai Q."/>
            <person name="Du M."/>
            <person name="Shao Z."/>
            <person name="Xu P."/>
            <person name="Yang C."/>
        </authorList>
    </citation>
    <scope>NUCLEOTIDE SEQUENCE [LARGE SCALE GENOMIC DNA]</scope>
    <source>
        <strain evidence="7 8">5DNS001</strain>
    </source>
</reference>
<dbReference type="CDD" id="cd00075">
    <property type="entry name" value="HATPase"/>
    <property type="match status" value="1"/>
</dbReference>
<keyword evidence="8" id="KW-1185">Reference proteome</keyword>
<dbReference type="EC" id="2.7.13.3" evidence="2"/>
<evidence type="ECO:0000259" key="6">
    <source>
        <dbReference type="PROSITE" id="PS50109"/>
    </source>
</evidence>
<evidence type="ECO:0000313" key="7">
    <source>
        <dbReference type="EMBL" id="RNL77380.1"/>
    </source>
</evidence>
<dbReference type="InterPro" id="IPR015943">
    <property type="entry name" value="WD40/YVTN_repeat-like_dom_sf"/>
</dbReference>
<dbReference type="RefSeq" id="WP_123218019.1">
    <property type="nucleotide sequence ID" value="NZ_RJTM01000162.1"/>
</dbReference>
<feature type="chain" id="PRO_5018156373" description="histidine kinase" evidence="5">
    <location>
        <begin position="23"/>
        <end position="1023"/>
    </location>
</feature>
<dbReference type="Pfam" id="PF00512">
    <property type="entry name" value="HisKA"/>
    <property type="match status" value="1"/>
</dbReference>
<feature type="signal peptide" evidence="5">
    <location>
        <begin position="1"/>
        <end position="22"/>
    </location>
</feature>
<dbReference type="Gene3D" id="3.30.565.10">
    <property type="entry name" value="Histidine kinase-like ATPase, C-terminal domain"/>
    <property type="match status" value="1"/>
</dbReference>
<dbReference type="AlphaFoldDB" id="A0A3N0DP06"/>
<name>A0A3N0DP06_SINP1</name>
<dbReference type="Gene3D" id="1.10.287.130">
    <property type="match status" value="1"/>
</dbReference>
<dbReference type="OrthoDB" id="8676692at2"/>
<keyword evidence="5" id="KW-0732">Signal</keyword>
<evidence type="ECO:0000256" key="4">
    <source>
        <dbReference type="SAM" id="Phobius"/>
    </source>
</evidence>
<keyword evidence="3" id="KW-0597">Phosphoprotein</keyword>
<dbReference type="SMART" id="SM00387">
    <property type="entry name" value="HATPase_c"/>
    <property type="match status" value="1"/>
</dbReference>
<dbReference type="PANTHER" id="PTHR43547:SF2">
    <property type="entry name" value="HYBRID SIGNAL TRANSDUCTION HISTIDINE KINASE C"/>
    <property type="match status" value="1"/>
</dbReference>
<dbReference type="InterPro" id="IPR005467">
    <property type="entry name" value="His_kinase_dom"/>
</dbReference>
<dbReference type="Pfam" id="PF02518">
    <property type="entry name" value="HATPase_c"/>
    <property type="match status" value="1"/>
</dbReference>
<dbReference type="InterPro" id="IPR003661">
    <property type="entry name" value="HisK_dim/P_dom"/>
</dbReference>
<dbReference type="Gene3D" id="2.130.10.10">
    <property type="entry name" value="YVTN repeat-like/Quinoprotein amine dehydrogenase"/>
    <property type="match status" value="2"/>
</dbReference>
<dbReference type="InterPro" id="IPR003594">
    <property type="entry name" value="HATPase_dom"/>
</dbReference>
<feature type="transmembrane region" description="Helical" evidence="4">
    <location>
        <begin position="733"/>
        <end position="751"/>
    </location>
</feature>
<keyword evidence="4" id="KW-0472">Membrane</keyword>
<dbReference type="EMBL" id="RJTM01000162">
    <property type="protein sequence ID" value="RNL77380.1"/>
    <property type="molecule type" value="Genomic_DNA"/>
</dbReference>
<evidence type="ECO:0000256" key="2">
    <source>
        <dbReference type="ARBA" id="ARBA00012438"/>
    </source>
</evidence>
<dbReference type="Proteomes" id="UP000267469">
    <property type="component" value="Unassembled WGS sequence"/>
</dbReference>